<feature type="domain" description="Cytochrome c" evidence="6">
    <location>
        <begin position="23"/>
        <end position="122"/>
    </location>
</feature>
<gene>
    <name evidence="7" type="ORF">BLX24_05390</name>
</gene>
<dbReference type="Pfam" id="PF07587">
    <property type="entry name" value="PSD1"/>
    <property type="match status" value="1"/>
</dbReference>
<keyword evidence="3 4" id="KW-0408">Iron</keyword>
<dbReference type="GO" id="GO:0020037">
    <property type="term" value="F:heme binding"/>
    <property type="evidence" value="ECO:0007669"/>
    <property type="project" value="InterPro"/>
</dbReference>
<feature type="chain" id="PRO_5010211582" description="Cytochrome c domain-containing protein" evidence="5">
    <location>
        <begin position="24"/>
        <end position="927"/>
    </location>
</feature>
<dbReference type="CDD" id="cd04084">
    <property type="entry name" value="CBM6_xylanase-like"/>
    <property type="match status" value="1"/>
</dbReference>
<proteinExistence type="predicted"/>
<dbReference type="InterPro" id="IPR011444">
    <property type="entry name" value="DUF1549"/>
</dbReference>
<dbReference type="EMBL" id="MORL01000002">
    <property type="protein sequence ID" value="OIN60266.1"/>
    <property type="molecule type" value="Genomic_DNA"/>
</dbReference>
<evidence type="ECO:0000256" key="3">
    <source>
        <dbReference type="ARBA" id="ARBA00023004"/>
    </source>
</evidence>
<keyword evidence="5" id="KW-0732">Signal</keyword>
<dbReference type="OrthoDB" id="1450284at2"/>
<dbReference type="GO" id="GO:0009055">
    <property type="term" value="F:electron transfer activity"/>
    <property type="evidence" value="ECO:0007669"/>
    <property type="project" value="InterPro"/>
</dbReference>
<keyword evidence="8" id="KW-1185">Reference proteome</keyword>
<evidence type="ECO:0000256" key="4">
    <source>
        <dbReference type="PROSITE-ProRule" id="PRU00433"/>
    </source>
</evidence>
<name>A0A1S2VQ01_9BACT</name>
<dbReference type="InterPro" id="IPR009056">
    <property type="entry name" value="Cyt_c-like_dom"/>
</dbReference>
<evidence type="ECO:0000256" key="5">
    <source>
        <dbReference type="SAM" id="SignalP"/>
    </source>
</evidence>
<protein>
    <recommendedName>
        <fullName evidence="6">Cytochrome c domain-containing protein</fullName>
    </recommendedName>
</protein>
<feature type="signal peptide" evidence="5">
    <location>
        <begin position="1"/>
        <end position="23"/>
    </location>
</feature>
<dbReference type="PANTHER" id="PTHR35889:SF3">
    <property type="entry name" value="F-BOX DOMAIN-CONTAINING PROTEIN"/>
    <property type="match status" value="1"/>
</dbReference>
<dbReference type="Pfam" id="PF07635">
    <property type="entry name" value="PSCyt1"/>
    <property type="match status" value="1"/>
</dbReference>
<sequence length="927" mass="105318">MKPKAIVLAGLIAVLALSSFSLLDVFDQKVDFNTQIKPILNKNCIACHGGVKKTADYSLLFRHEALKPGKSGKPSIVPGDADASELIRRLTLSDPEERMPLEAAPLKDEEIELLRTWIDQGAEWGNHWAYTRVEKPELPAIGSFWGRLGLAKDEVTAWVKNEIDYFIADKLTPMGLQPSAEAGKATLLRRVSLDLTGLPPTEAQTARFLADKSPAAYEKLVDSLLATPAYGERWAGMWLDLARYADTKGYERDPGRKIWRYRDWLIKAFNSDKPYNQFVTEQLAGDLLPVAEGDTTWESKLIATGFHRNTMTNDEGGTQDEEFRTAAVIDRVNTTWDVFQGTTFGCVQCHSHPYDPFVHEDYYKYLAFFNNTRDEDVTTDTPKLRFYTGPDSAKVQELSRWVRQHATTPQQARTRNRELMQMLRVMEPKINSHDFDQYVNASLLDAKYFGFQHGGSARIRQVTMTNKRRMYLAWGTNAPDAVVTFRDGSLSGPVLLQLKVPKTGNAWKDSVMIFPFPALSGKHDVYVSLHSPANPKEWTMIKWVSFLETLPGQKPELSDSLDRKLTDVLNAKPDDTPVFWEGSGDLKRKTHVFDRGNWLVKGREVQPDVPSSLPPLPKKSPKNRLGLAQWMVSRDHPLTARVAVNRFWEQLFGTGIVETVEDFGTQGIAPTHRELLDYLAVSFMEDDQWSVKKMLKRIVMSATYRQRSEATPGQLEKDPFNRYFARGPRVRLSAEQVRDQALAVSGLLSHKMFGPSVMPPQPDGIWQSPYNGDSWNLSQGDDRYRRALYTYWKRTAPYPSMITFDSPSREFCQLRRLRTNTPLQALVTLNDPVYVEAAQQLACYMLDHGQTPEQRIQSAFRRVMLRDLAPKRLGVLAKLYRNTETHYRQHPDEARKLLARADATPQQAALTVTANTLLNLDEVITKE</sequence>
<dbReference type="InterPro" id="IPR022655">
    <property type="entry name" value="DUF1553"/>
</dbReference>
<evidence type="ECO:0000256" key="1">
    <source>
        <dbReference type="ARBA" id="ARBA00022617"/>
    </source>
</evidence>
<dbReference type="InterPro" id="IPR036909">
    <property type="entry name" value="Cyt_c-like_dom_sf"/>
</dbReference>
<evidence type="ECO:0000313" key="8">
    <source>
        <dbReference type="Proteomes" id="UP000181790"/>
    </source>
</evidence>
<comment type="caution">
    <text evidence="7">The sequence shown here is derived from an EMBL/GenBank/DDBJ whole genome shotgun (WGS) entry which is preliminary data.</text>
</comment>
<evidence type="ECO:0000256" key="2">
    <source>
        <dbReference type="ARBA" id="ARBA00022723"/>
    </source>
</evidence>
<dbReference type="RefSeq" id="WP_071502060.1">
    <property type="nucleotide sequence ID" value="NZ_MORL01000002.1"/>
</dbReference>
<dbReference type="Pfam" id="PF07583">
    <property type="entry name" value="PSCyt2"/>
    <property type="match status" value="1"/>
</dbReference>
<organism evidence="7 8">
    <name type="scientific">Arsenicibacter rosenii</name>
    <dbReference type="NCBI Taxonomy" id="1750698"/>
    <lineage>
        <taxon>Bacteria</taxon>
        <taxon>Pseudomonadati</taxon>
        <taxon>Bacteroidota</taxon>
        <taxon>Cytophagia</taxon>
        <taxon>Cytophagales</taxon>
        <taxon>Spirosomataceae</taxon>
        <taxon>Arsenicibacter</taxon>
    </lineage>
</organism>
<accession>A0A1S2VQ01</accession>
<reference evidence="7 8" key="1">
    <citation type="submission" date="2016-10" db="EMBL/GenBank/DDBJ databases">
        <title>Arsenicibacter rosenii gen. nov., sp. nov., an efficient arsenic-methylating bacterium isolated from an arsenic-contaminated paddy soil.</title>
        <authorList>
            <person name="Huang K."/>
        </authorList>
    </citation>
    <scope>NUCLEOTIDE SEQUENCE [LARGE SCALE GENOMIC DNA]</scope>
    <source>
        <strain evidence="7 8">SM-1</strain>
    </source>
</reference>
<dbReference type="GO" id="GO:0046872">
    <property type="term" value="F:metal ion binding"/>
    <property type="evidence" value="ECO:0007669"/>
    <property type="project" value="UniProtKB-KW"/>
</dbReference>
<dbReference type="Proteomes" id="UP000181790">
    <property type="component" value="Unassembled WGS sequence"/>
</dbReference>
<evidence type="ECO:0000259" key="6">
    <source>
        <dbReference type="PROSITE" id="PS51007"/>
    </source>
</evidence>
<evidence type="ECO:0000313" key="7">
    <source>
        <dbReference type="EMBL" id="OIN60266.1"/>
    </source>
</evidence>
<dbReference type="PANTHER" id="PTHR35889">
    <property type="entry name" value="CYCLOINULO-OLIGOSACCHARIDE FRUCTANOTRANSFERASE-RELATED"/>
    <property type="match status" value="1"/>
</dbReference>
<dbReference type="PROSITE" id="PS51007">
    <property type="entry name" value="CYTC"/>
    <property type="match status" value="1"/>
</dbReference>
<dbReference type="InterPro" id="IPR011429">
    <property type="entry name" value="Cyt_c_Planctomycete-type"/>
</dbReference>
<keyword evidence="2 4" id="KW-0479">Metal-binding</keyword>
<keyword evidence="1 4" id="KW-0349">Heme</keyword>
<dbReference type="SUPFAM" id="SSF46626">
    <property type="entry name" value="Cytochrome c"/>
    <property type="match status" value="1"/>
</dbReference>
<dbReference type="AlphaFoldDB" id="A0A1S2VQ01"/>